<evidence type="ECO:0000313" key="13">
    <source>
        <dbReference type="Proteomes" id="UP001254608"/>
    </source>
</evidence>
<dbReference type="Gene3D" id="3.30.565.10">
    <property type="entry name" value="Histidine kinase-like ATPase, C-terminal domain"/>
    <property type="match status" value="1"/>
</dbReference>
<dbReference type="Gene3D" id="3.40.50.2300">
    <property type="match status" value="1"/>
</dbReference>
<dbReference type="InterPro" id="IPR003661">
    <property type="entry name" value="HisK_dim/P_dom"/>
</dbReference>
<evidence type="ECO:0000256" key="1">
    <source>
        <dbReference type="ARBA" id="ARBA00000085"/>
    </source>
</evidence>
<evidence type="ECO:0000256" key="7">
    <source>
        <dbReference type="SAM" id="Coils"/>
    </source>
</evidence>
<dbReference type="PANTHER" id="PTHR45339">
    <property type="entry name" value="HYBRID SIGNAL TRANSDUCTION HISTIDINE KINASE J"/>
    <property type="match status" value="1"/>
</dbReference>
<dbReference type="SMART" id="SM00388">
    <property type="entry name" value="HisKA"/>
    <property type="match status" value="1"/>
</dbReference>
<feature type="domain" description="Response regulatory" evidence="10">
    <location>
        <begin position="534"/>
        <end position="652"/>
    </location>
</feature>
<reference evidence="12 13" key="1">
    <citation type="submission" date="2023-09" db="EMBL/GenBank/DDBJ databases">
        <authorList>
            <person name="Rey-Velasco X."/>
        </authorList>
    </citation>
    <scope>NUCLEOTIDE SEQUENCE [LARGE SCALE GENOMIC DNA]</scope>
    <source>
        <strain evidence="12 13">W345</strain>
    </source>
</reference>
<evidence type="ECO:0000259" key="10">
    <source>
        <dbReference type="PROSITE" id="PS50110"/>
    </source>
</evidence>
<dbReference type="PRINTS" id="PR00344">
    <property type="entry name" value="BCTRLSENSOR"/>
</dbReference>
<dbReference type="EC" id="2.7.13.3" evidence="2"/>
<keyword evidence="8" id="KW-0472">Membrane</keyword>
<dbReference type="PROSITE" id="PS50110">
    <property type="entry name" value="RESPONSE_REGULATORY"/>
    <property type="match status" value="1"/>
</dbReference>
<dbReference type="PROSITE" id="PS50109">
    <property type="entry name" value="HIS_KIN"/>
    <property type="match status" value="1"/>
</dbReference>
<dbReference type="Proteomes" id="UP001254608">
    <property type="component" value="Unassembled WGS sequence"/>
</dbReference>
<feature type="modified residue" description="4-aspartylphosphate" evidence="6">
    <location>
        <position position="583"/>
    </location>
</feature>
<evidence type="ECO:0000256" key="5">
    <source>
        <dbReference type="PROSITE-ProRule" id="PRU00110"/>
    </source>
</evidence>
<dbReference type="RefSeq" id="WP_311364382.1">
    <property type="nucleotide sequence ID" value="NZ_JAVRIC010000006.1"/>
</dbReference>
<evidence type="ECO:0000256" key="6">
    <source>
        <dbReference type="PROSITE-ProRule" id="PRU00169"/>
    </source>
</evidence>
<dbReference type="InterPro" id="IPR036641">
    <property type="entry name" value="HPT_dom_sf"/>
</dbReference>
<dbReference type="EMBL" id="JAVRIC010000006">
    <property type="protein sequence ID" value="MDT0496989.1"/>
    <property type="molecule type" value="Genomic_DNA"/>
</dbReference>
<evidence type="ECO:0000313" key="12">
    <source>
        <dbReference type="EMBL" id="MDT0496989.1"/>
    </source>
</evidence>
<dbReference type="InterPro" id="IPR011006">
    <property type="entry name" value="CheY-like_superfamily"/>
</dbReference>
<dbReference type="InterPro" id="IPR003594">
    <property type="entry name" value="HATPase_dom"/>
</dbReference>
<feature type="transmembrane region" description="Helical" evidence="8">
    <location>
        <begin position="45"/>
        <end position="62"/>
    </location>
</feature>
<dbReference type="SUPFAM" id="SSF52172">
    <property type="entry name" value="CheY-like"/>
    <property type="match status" value="2"/>
</dbReference>
<comment type="catalytic activity">
    <reaction evidence="1">
        <text>ATP + protein L-histidine = ADP + protein N-phospho-L-histidine.</text>
        <dbReference type="EC" id="2.7.13.3"/>
    </reaction>
</comment>
<organism evidence="12 13">
    <name type="scientific">Banduia mediterranea</name>
    <dbReference type="NCBI Taxonomy" id="3075609"/>
    <lineage>
        <taxon>Bacteria</taxon>
        <taxon>Pseudomonadati</taxon>
        <taxon>Pseudomonadota</taxon>
        <taxon>Gammaproteobacteria</taxon>
        <taxon>Nevskiales</taxon>
        <taxon>Algiphilaceae</taxon>
        <taxon>Banduia</taxon>
    </lineage>
</organism>
<dbReference type="Pfam" id="PF00512">
    <property type="entry name" value="HisKA"/>
    <property type="match status" value="1"/>
</dbReference>
<dbReference type="SUPFAM" id="SSF47384">
    <property type="entry name" value="Homodimeric domain of signal transducing histidine kinase"/>
    <property type="match status" value="1"/>
</dbReference>
<dbReference type="Pfam" id="PF01627">
    <property type="entry name" value="Hpt"/>
    <property type="match status" value="1"/>
</dbReference>
<feature type="coiled-coil region" evidence="7">
    <location>
        <begin position="126"/>
        <end position="153"/>
    </location>
</feature>
<dbReference type="GO" id="GO:0005524">
    <property type="term" value="F:ATP binding"/>
    <property type="evidence" value="ECO:0007669"/>
    <property type="project" value="UniProtKB-KW"/>
</dbReference>
<dbReference type="InterPro" id="IPR004358">
    <property type="entry name" value="Sig_transdc_His_kin-like_C"/>
</dbReference>
<name>A0ABU2WIC4_9GAMM</name>
<dbReference type="CDD" id="cd16922">
    <property type="entry name" value="HATPase_EvgS-ArcB-TorS-like"/>
    <property type="match status" value="1"/>
</dbReference>
<feature type="domain" description="Histidine kinase" evidence="9">
    <location>
        <begin position="163"/>
        <end position="382"/>
    </location>
</feature>
<proteinExistence type="predicted"/>
<feature type="domain" description="HPt" evidence="11">
    <location>
        <begin position="675"/>
        <end position="771"/>
    </location>
</feature>
<dbReference type="CDD" id="cd00082">
    <property type="entry name" value="HisKA"/>
    <property type="match status" value="1"/>
</dbReference>
<dbReference type="Gene3D" id="1.10.287.130">
    <property type="match status" value="1"/>
</dbReference>
<keyword evidence="3 6" id="KW-0597">Phosphoprotein</keyword>
<keyword evidence="4" id="KW-0902">Two-component regulatory system</keyword>
<keyword evidence="7" id="KW-0175">Coiled coil</keyword>
<comment type="caution">
    <text evidence="12">The sequence shown here is derived from an EMBL/GenBank/DDBJ whole genome shotgun (WGS) entry which is preliminary data.</text>
</comment>
<dbReference type="InterPro" id="IPR008207">
    <property type="entry name" value="Sig_transdc_His_kin_Hpt_dom"/>
</dbReference>
<dbReference type="InterPro" id="IPR036890">
    <property type="entry name" value="HATPase_C_sf"/>
</dbReference>
<dbReference type="Pfam" id="PF00072">
    <property type="entry name" value="Response_reg"/>
    <property type="match status" value="1"/>
</dbReference>
<dbReference type="PANTHER" id="PTHR45339:SF5">
    <property type="entry name" value="HISTIDINE KINASE"/>
    <property type="match status" value="1"/>
</dbReference>
<evidence type="ECO:0000256" key="3">
    <source>
        <dbReference type="ARBA" id="ARBA00022553"/>
    </source>
</evidence>
<dbReference type="SMART" id="SM00387">
    <property type="entry name" value="HATPase_c"/>
    <property type="match status" value="1"/>
</dbReference>
<dbReference type="SUPFAM" id="SSF47226">
    <property type="entry name" value="Histidine-containing phosphotransfer domain, HPT domain"/>
    <property type="match status" value="1"/>
</dbReference>
<dbReference type="CDD" id="cd17546">
    <property type="entry name" value="REC_hyHK_CKI1_RcsC-like"/>
    <property type="match status" value="1"/>
</dbReference>
<dbReference type="InterPro" id="IPR005467">
    <property type="entry name" value="His_kinase_dom"/>
</dbReference>
<accession>A0ABU2WIC4</accession>
<evidence type="ECO:0000256" key="8">
    <source>
        <dbReference type="SAM" id="Phobius"/>
    </source>
</evidence>
<keyword evidence="13" id="KW-1185">Reference proteome</keyword>
<protein>
    <recommendedName>
        <fullName evidence="2">histidine kinase</fullName>
        <ecNumber evidence="2">2.7.13.3</ecNumber>
    </recommendedName>
</protein>
<evidence type="ECO:0000256" key="4">
    <source>
        <dbReference type="ARBA" id="ARBA00023012"/>
    </source>
</evidence>
<gene>
    <name evidence="12" type="ORF">RM530_06365</name>
</gene>
<keyword evidence="8" id="KW-0812">Transmembrane</keyword>
<keyword evidence="12" id="KW-0067">ATP-binding</keyword>
<feature type="modified residue" description="Phosphohistidine" evidence="5">
    <location>
        <position position="714"/>
    </location>
</feature>
<keyword evidence="12" id="KW-0547">Nucleotide-binding</keyword>
<evidence type="ECO:0000256" key="2">
    <source>
        <dbReference type="ARBA" id="ARBA00012438"/>
    </source>
</evidence>
<keyword evidence="8" id="KW-1133">Transmembrane helix</keyword>
<dbReference type="InterPro" id="IPR036097">
    <property type="entry name" value="HisK_dim/P_sf"/>
</dbReference>
<dbReference type="PROSITE" id="PS50894">
    <property type="entry name" value="HPT"/>
    <property type="match status" value="1"/>
</dbReference>
<dbReference type="Pfam" id="PF02518">
    <property type="entry name" value="HATPase_c"/>
    <property type="match status" value="1"/>
</dbReference>
<feature type="transmembrane region" description="Helical" evidence="8">
    <location>
        <begin position="16"/>
        <end position="39"/>
    </location>
</feature>
<sequence>MSARQTSSGRIRGWPWLLLAPALALAVGLLPAWFAPWMYDDYPRWVLLSLGVVLSLMGVVAAQRRLAARLQRLGRVLRQAMQDRPENRIQARAMGVPESAATVLNELIEQLHQSRSASRGESARLLAHLRQELSNERAARERAQTDLTEARAAAQFKNDLLSNMSHELRTPLTAILGFSELLEKTPLNRQQAEYVSTLSKSAENLLSMINSLLDWNRIEAGRLSLQQISFVLSDCIEDVTGLLSPLAYDKGLQIALLIYHDVPLRVSGDPVRLQQIVTNLLSNAIKFTERGEIVIRVMREQGKDERCWLRISVADSGRGISEAQMERLFEMFTPSSTSNRTPSSGLGLAITQRLCELMDGRLEVESEVGIGTTFSAVVALRPQLERDSALVTWDGLRGVRLWLCDARSTTRLALLHHLEYWGLETRLFESPRRLATALLESDTQGPRLVIAGITPEALDDVQWRDVFGACRQTQRPCVALISSSDTEVQHAITDAGAARCLPQSIGGGPLYQALLDTLAGQPAEPGQKPLQDLEVLVVDNTVASRRYVSLLLDSLGAQTQEAGDGREAVRLWRERRPPLILMDVQMPELDGPGAAREIRAAESGSGARCGIIGMSAHLEPEERQEVIRAGMDEVLLKPFDERQLLRTLRPWVQQCRPADPPPQAADGADAPVRLAHGIAPELAELLLEELPLQIKELEEIYMRGERDAIRSAAHQIHGTAAFYKLAELRASARRVEQSLAAVGKGLPENLGDDIAEIREATNRVLRELRGE</sequence>
<dbReference type="InterPro" id="IPR001789">
    <property type="entry name" value="Sig_transdc_resp-reg_receiver"/>
</dbReference>
<dbReference type="SMART" id="SM00448">
    <property type="entry name" value="REC"/>
    <property type="match status" value="1"/>
</dbReference>
<dbReference type="Gene3D" id="1.20.120.160">
    <property type="entry name" value="HPT domain"/>
    <property type="match status" value="1"/>
</dbReference>
<dbReference type="SUPFAM" id="SSF55874">
    <property type="entry name" value="ATPase domain of HSP90 chaperone/DNA topoisomerase II/histidine kinase"/>
    <property type="match status" value="1"/>
</dbReference>
<evidence type="ECO:0000259" key="11">
    <source>
        <dbReference type="PROSITE" id="PS50894"/>
    </source>
</evidence>
<evidence type="ECO:0000259" key="9">
    <source>
        <dbReference type="PROSITE" id="PS50109"/>
    </source>
</evidence>